<dbReference type="AlphaFoldDB" id="A0A939TGP0"/>
<dbReference type="EMBL" id="JAGEOJ010000039">
    <property type="protein sequence ID" value="MBO2455605.1"/>
    <property type="molecule type" value="Genomic_DNA"/>
</dbReference>
<protein>
    <submittedName>
        <fullName evidence="3">CU044_5270 family protein</fullName>
    </submittedName>
</protein>
<evidence type="ECO:0000313" key="4">
    <source>
        <dbReference type="Proteomes" id="UP000669179"/>
    </source>
</evidence>
<sequence length="349" mass="37745">MIDQLPPAQDMPAGRQDARRAHLVTEMTTRRRRPARRLVIGGIATAGVTGGLATAMTAALVLAPTAEIGGNRPAAPASAAEILDRAATAATQKAPTPRPDQYVYSETEQFAQGADERGFILRSKGWASVSGKRINLVVDSANWKERQWTCEEAQRRNSTGKEPKTLPGFDPGRVPNDCKNGPAYRRDLPADATAMRKWLYRHASGGARPQDVEVFDFARETAGRAKLSPAARAALYKAAGTLPGVTVTQGTVTVAGHQGVAVGQTWHGVRSELVFEPGTYRFIGSREVVDYDASFKPDWGKRGPKDPKKAYYDRPVTRTVPAGTVLGYLVIVKLQVVDRIPASYLPGRS</sequence>
<evidence type="ECO:0000256" key="2">
    <source>
        <dbReference type="SAM" id="Phobius"/>
    </source>
</evidence>
<proteinExistence type="predicted"/>
<keyword evidence="2" id="KW-1133">Transmembrane helix</keyword>
<reference evidence="3" key="1">
    <citation type="submission" date="2021-03" db="EMBL/GenBank/DDBJ databases">
        <authorList>
            <person name="Kanchanasin P."/>
            <person name="Saeng-In P."/>
            <person name="Phongsopitanun W."/>
            <person name="Yuki M."/>
            <person name="Kudo T."/>
            <person name="Ohkuma M."/>
            <person name="Tanasupawat S."/>
        </authorList>
    </citation>
    <scope>NUCLEOTIDE SEQUENCE</scope>
    <source>
        <strain evidence="3">GKU 128</strain>
    </source>
</reference>
<feature type="compositionally biased region" description="Basic and acidic residues" evidence="1">
    <location>
        <begin position="151"/>
        <end position="164"/>
    </location>
</feature>
<name>A0A939TGP0_9ACTN</name>
<evidence type="ECO:0000256" key="1">
    <source>
        <dbReference type="SAM" id="MobiDB-lite"/>
    </source>
</evidence>
<feature type="region of interest" description="Disordered" evidence="1">
    <location>
        <begin position="151"/>
        <end position="183"/>
    </location>
</feature>
<comment type="caution">
    <text evidence="3">The sequence shown here is derived from an EMBL/GenBank/DDBJ whole genome shotgun (WGS) entry which is preliminary data.</text>
</comment>
<keyword evidence="2" id="KW-0472">Membrane</keyword>
<dbReference type="InterPro" id="IPR047789">
    <property type="entry name" value="CU044_5270-like"/>
</dbReference>
<keyword evidence="2" id="KW-0812">Transmembrane</keyword>
<feature type="transmembrane region" description="Helical" evidence="2">
    <location>
        <begin position="38"/>
        <end position="63"/>
    </location>
</feature>
<evidence type="ECO:0000313" key="3">
    <source>
        <dbReference type="EMBL" id="MBO2455605.1"/>
    </source>
</evidence>
<dbReference type="Proteomes" id="UP000669179">
    <property type="component" value="Unassembled WGS sequence"/>
</dbReference>
<organism evidence="3 4">
    <name type="scientific">Actinomadura barringtoniae</name>
    <dbReference type="NCBI Taxonomy" id="1427535"/>
    <lineage>
        <taxon>Bacteria</taxon>
        <taxon>Bacillati</taxon>
        <taxon>Actinomycetota</taxon>
        <taxon>Actinomycetes</taxon>
        <taxon>Streptosporangiales</taxon>
        <taxon>Thermomonosporaceae</taxon>
        <taxon>Actinomadura</taxon>
    </lineage>
</organism>
<dbReference type="NCBIfam" id="NF038083">
    <property type="entry name" value="CU044_5270_fam"/>
    <property type="match status" value="1"/>
</dbReference>
<accession>A0A939TGP0</accession>
<gene>
    <name evidence="3" type="ORF">J4573_51620</name>
</gene>
<keyword evidence="4" id="KW-1185">Reference proteome</keyword>
<dbReference type="RefSeq" id="WP_208263831.1">
    <property type="nucleotide sequence ID" value="NZ_JAGEOJ010000039.1"/>
</dbReference>